<dbReference type="InterPro" id="IPR007793">
    <property type="entry name" value="DivIVA_fam"/>
</dbReference>
<proteinExistence type="inferred from homology"/>
<name>A0A401UH97_9CLOT</name>
<dbReference type="Pfam" id="PF05103">
    <property type="entry name" value="DivIVA"/>
    <property type="match status" value="1"/>
</dbReference>
<evidence type="ECO:0000256" key="6">
    <source>
        <dbReference type="ARBA" id="ARBA00023306"/>
    </source>
</evidence>
<keyword evidence="3" id="KW-0963">Cytoplasm</keyword>
<dbReference type="Proteomes" id="UP000287872">
    <property type="component" value="Unassembled WGS sequence"/>
</dbReference>
<comment type="caution">
    <text evidence="8">The sequence shown here is derived from an EMBL/GenBank/DDBJ whole genome shotgun (WGS) entry which is preliminary data.</text>
</comment>
<evidence type="ECO:0000256" key="5">
    <source>
        <dbReference type="ARBA" id="ARBA00023054"/>
    </source>
</evidence>
<evidence type="ECO:0000256" key="1">
    <source>
        <dbReference type="ARBA" id="ARBA00004496"/>
    </source>
</evidence>
<evidence type="ECO:0000256" key="3">
    <source>
        <dbReference type="ARBA" id="ARBA00022490"/>
    </source>
</evidence>
<organism evidence="8 9">
    <name type="scientific">Clostridium tagluense</name>
    <dbReference type="NCBI Taxonomy" id="360422"/>
    <lineage>
        <taxon>Bacteria</taxon>
        <taxon>Bacillati</taxon>
        <taxon>Bacillota</taxon>
        <taxon>Clostridia</taxon>
        <taxon>Eubacteriales</taxon>
        <taxon>Clostridiaceae</taxon>
        <taxon>Clostridium</taxon>
    </lineage>
</organism>
<keyword evidence="4 8" id="KW-0132">Cell division</keyword>
<evidence type="ECO:0000256" key="4">
    <source>
        <dbReference type="ARBA" id="ARBA00022618"/>
    </source>
</evidence>
<dbReference type="AlphaFoldDB" id="A0A401UH97"/>
<accession>A0A401UH97</accession>
<dbReference type="GO" id="GO:0051301">
    <property type="term" value="P:cell division"/>
    <property type="evidence" value="ECO:0007669"/>
    <property type="project" value="UniProtKB-KW"/>
</dbReference>
<sequence>MRLTSMDINNKEFKKGLRGYNADEVDEFLDKVSEEYEIMYKENSNLREKNSFLEEKLDHHVKIESTIQNTLVLAQNAAEQAKSSAQKESELIIRSANDSSQRMLEKAHDDVLKINDEYDRTKQEFAKFRTQFRNFMNCQVEMFDGLESDYFKSYNVGNEIEDKKMGEKNTETSEYSKLTLKNIDEKDFHNNEMKEIKSFFAKD</sequence>
<comment type="similarity">
    <text evidence="2">Belongs to the DivIVA family.</text>
</comment>
<dbReference type="EMBL" id="BHYK01000003">
    <property type="protein sequence ID" value="GCD08930.1"/>
    <property type="molecule type" value="Genomic_DNA"/>
</dbReference>
<dbReference type="Gene3D" id="6.10.250.660">
    <property type="match status" value="1"/>
</dbReference>
<dbReference type="PANTHER" id="PTHR35794">
    <property type="entry name" value="CELL DIVISION PROTEIN DIVIVA"/>
    <property type="match status" value="1"/>
</dbReference>
<protein>
    <submittedName>
        <fullName evidence="8">Cell division protein DivIVA</fullName>
    </submittedName>
</protein>
<dbReference type="OrthoDB" id="9815492at2"/>
<keyword evidence="9" id="KW-1185">Reference proteome</keyword>
<dbReference type="RefSeq" id="WP_124997879.1">
    <property type="nucleotide sequence ID" value="NZ_BHYK01000003.1"/>
</dbReference>
<keyword evidence="5 7" id="KW-0175">Coiled coil</keyword>
<dbReference type="PANTHER" id="PTHR35794:SF2">
    <property type="entry name" value="CELL DIVISION PROTEIN DIVIVA"/>
    <property type="match status" value="1"/>
</dbReference>
<comment type="subcellular location">
    <subcellularLocation>
        <location evidence="1">Cytoplasm</location>
    </subcellularLocation>
</comment>
<dbReference type="GO" id="GO:0005737">
    <property type="term" value="C:cytoplasm"/>
    <property type="evidence" value="ECO:0007669"/>
    <property type="project" value="UniProtKB-SubCell"/>
</dbReference>
<keyword evidence="6" id="KW-0131">Cell cycle</keyword>
<reference evidence="8 9" key="1">
    <citation type="submission" date="2018-11" db="EMBL/GenBank/DDBJ databases">
        <title>Genome sequencing and assembly of Clostridium tagluense strain A121.</title>
        <authorList>
            <person name="Murakami T."/>
            <person name="Segawa T."/>
            <person name="Shcherbakova V.A."/>
            <person name="Mori H."/>
            <person name="Yoshimura Y."/>
        </authorList>
    </citation>
    <scope>NUCLEOTIDE SEQUENCE [LARGE SCALE GENOMIC DNA]</scope>
    <source>
        <strain evidence="8 9">A121</strain>
    </source>
</reference>
<dbReference type="NCBIfam" id="TIGR03544">
    <property type="entry name" value="DivI1A_domain"/>
    <property type="match status" value="1"/>
</dbReference>
<evidence type="ECO:0000313" key="9">
    <source>
        <dbReference type="Proteomes" id="UP000287872"/>
    </source>
</evidence>
<gene>
    <name evidence="8" type="primary">divIVA</name>
    <name evidence="8" type="ORF">Ctaglu_05530</name>
</gene>
<evidence type="ECO:0000256" key="7">
    <source>
        <dbReference type="SAM" id="Coils"/>
    </source>
</evidence>
<evidence type="ECO:0000256" key="2">
    <source>
        <dbReference type="ARBA" id="ARBA00009008"/>
    </source>
</evidence>
<feature type="coiled-coil region" evidence="7">
    <location>
        <begin position="29"/>
        <end position="56"/>
    </location>
</feature>
<dbReference type="InterPro" id="IPR019933">
    <property type="entry name" value="DivIVA_domain"/>
</dbReference>
<evidence type="ECO:0000313" key="8">
    <source>
        <dbReference type="EMBL" id="GCD08930.1"/>
    </source>
</evidence>